<keyword evidence="4" id="KW-1185">Reference proteome</keyword>
<organism evidence="3 4">
    <name type="scientific">Talaromyces islandicus</name>
    <name type="common">Penicillium islandicum</name>
    <dbReference type="NCBI Taxonomy" id="28573"/>
    <lineage>
        <taxon>Eukaryota</taxon>
        <taxon>Fungi</taxon>
        <taxon>Dikarya</taxon>
        <taxon>Ascomycota</taxon>
        <taxon>Pezizomycotina</taxon>
        <taxon>Eurotiomycetes</taxon>
        <taxon>Eurotiomycetidae</taxon>
        <taxon>Eurotiales</taxon>
        <taxon>Trichocomaceae</taxon>
        <taxon>Talaromyces</taxon>
        <taxon>Talaromyces sect. Islandici</taxon>
    </lineage>
</organism>
<dbReference type="Gene3D" id="3.40.50.720">
    <property type="entry name" value="NAD(P)-binding Rossmann-like Domain"/>
    <property type="match status" value="1"/>
</dbReference>
<dbReference type="PANTHER" id="PTHR47706:SF5">
    <property type="entry name" value="ISOFLAVONE REDUCTASE"/>
    <property type="match status" value="1"/>
</dbReference>
<sequence>MIKIALAGTSGLSQYIAHHISTQTCHQFFFLSRTPNPGLAAKGWQVLPVDYDNIDDVRYKLVGVDTVISTVSGAGQLSLIEAAADVHVRRFVPSEFEGPLLQRPVANDPLDRGQNSAISLLSEKRKQCGMQFSVFSCGAFYERFYPGGMAALQLGAGTHICGEGDYIVNVRQRTATIPLNSSSDVYISMTSAEDVARYVVAALDLPTWPDEFLLAAERMKVDDIVTAIELFVCGAEFQRQYVSEEFLISAISYAESTGNTSEKWRLRHLMATLQGRYDFPGASLEQLIHDPPKQFVDWLVAAWSAS</sequence>
<dbReference type="GO" id="GO:0016491">
    <property type="term" value="F:oxidoreductase activity"/>
    <property type="evidence" value="ECO:0007669"/>
    <property type="project" value="UniProtKB-KW"/>
</dbReference>
<dbReference type="EMBL" id="CVMT01000010">
    <property type="protein sequence ID" value="CRG91829.1"/>
    <property type="molecule type" value="Genomic_DNA"/>
</dbReference>
<dbReference type="InterPro" id="IPR051609">
    <property type="entry name" value="NmrA/Isoflavone_reductase-like"/>
</dbReference>
<reference evidence="3 4" key="1">
    <citation type="submission" date="2015-04" db="EMBL/GenBank/DDBJ databases">
        <authorList>
            <person name="Syromyatnikov M.Y."/>
            <person name="Popov V.N."/>
        </authorList>
    </citation>
    <scope>NUCLEOTIDE SEQUENCE [LARGE SCALE GENOMIC DNA]</scope>
    <source>
        <strain evidence="3">WF-38-12</strain>
    </source>
</reference>
<keyword evidence="1" id="KW-0521">NADP</keyword>
<evidence type="ECO:0000256" key="1">
    <source>
        <dbReference type="ARBA" id="ARBA00022857"/>
    </source>
</evidence>
<evidence type="ECO:0000313" key="3">
    <source>
        <dbReference type="EMBL" id="CRG91829.1"/>
    </source>
</evidence>
<dbReference type="OrthoDB" id="10000533at2759"/>
<evidence type="ECO:0000313" key="4">
    <source>
        <dbReference type="Proteomes" id="UP000054383"/>
    </source>
</evidence>
<dbReference type="SUPFAM" id="SSF51735">
    <property type="entry name" value="NAD(P)-binding Rossmann-fold domains"/>
    <property type="match status" value="1"/>
</dbReference>
<dbReference type="Gene3D" id="3.90.25.10">
    <property type="entry name" value="UDP-galactose 4-epimerase, domain 1"/>
    <property type="match status" value="1"/>
</dbReference>
<dbReference type="InterPro" id="IPR036291">
    <property type="entry name" value="NAD(P)-bd_dom_sf"/>
</dbReference>
<dbReference type="PANTHER" id="PTHR47706">
    <property type="entry name" value="NMRA-LIKE FAMILY PROTEIN"/>
    <property type="match status" value="1"/>
</dbReference>
<evidence type="ECO:0008006" key="5">
    <source>
        <dbReference type="Google" id="ProtNLM"/>
    </source>
</evidence>
<evidence type="ECO:0000256" key="2">
    <source>
        <dbReference type="ARBA" id="ARBA00023002"/>
    </source>
</evidence>
<accession>A0A0U1M8D2</accession>
<gene>
    <name evidence="3" type="ORF">PISL3812_08883</name>
</gene>
<dbReference type="OMA" id="CGIFYER"/>
<protein>
    <recommendedName>
        <fullName evidence="5">NmrA-like domain-containing protein</fullName>
    </recommendedName>
</protein>
<keyword evidence="2" id="KW-0560">Oxidoreductase</keyword>
<name>A0A0U1M8D2_TALIS</name>
<proteinExistence type="predicted"/>
<dbReference type="Proteomes" id="UP000054383">
    <property type="component" value="Unassembled WGS sequence"/>
</dbReference>
<dbReference type="AlphaFoldDB" id="A0A0U1M8D2"/>